<accession>A0ABY6MBR9</accession>
<protein>
    <submittedName>
        <fullName evidence="1">Uncharacterized protein</fullName>
    </submittedName>
</protein>
<keyword evidence="1" id="KW-0614">Plasmid</keyword>
<gene>
    <name evidence="1" type="ORF">LP092_15385</name>
</gene>
<sequence length="260" mass="29908">MSLNNAIFNTILPAIENFLANDVALIPTKDIAVANFDINLLKQAMQYIKIQANFRQYQSLNQDLLDTITKPTILYRHSNQNDNSLDYLIKETQLLLIMPLEYLVFDVKDYLGEHHRHIHLQYAFDTKENLKMIMPFELSCVLKGSLGGVPKENAYLINSAHPCFSHHIMPSPVISIAMLGRLNRLLPYITMPKMLSHFILQTDSTNNAENLKYDTLLALRILKERYGVMVDKEVMDKLAAFEKSLHHHAHNNKTVVLEIH</sequence>
<proteinExistence type="predicted"/>
<dbReference type="EMBL" id="CP087831">
    <property type="protein sequence ID" value="UZA04749.1"/>
    <property type="molecule type" value="Genomic_DNA"/>
</dbReference>
<evidence type="ECO:0000313" key="2">
    <source>
        <dbReference type="Proteomes" id="UP001163632"/>
    </source>
</evidence>
<name>A0ABY6MBR9_MORBO</name>
<dbReference type="RefSeq" id="WP_264697311.1">
    <property type="nucleotide sequence ID" value="NZ_CP087831.1"/>
</dbReference>
<geneLocation type="plasmid" evidence="1 2">
    <name>unnamed1</name>
</geneLocation>
<reference evidence="1" key="1">
    <citation type="journal article" date="2022" name="BMC Microbiol.">
        <title>Whole genome sequencing of Moraxella bovis strains from North America reveals two genotypes with different genetic determinants.</title>
        <authorList>
            <person name="Wynn E.L."/>
            <person name="Hille M.M."/>
            <person name="Loy J.D."/>
            <person name="Schuller G."/>
            <person name="Kuhn K.L."/>
            <person name="Dickey A.M."/>
            <person name="Bono J.L."/>
            <person name="Clawson M.L."/>
        </authorList>
    </citation>
    <scope>NUCLEOTIDE SEQUENCE</scope>
    <source>
        <strain evidence="1">SAM102599</strain>
    </source>
</reference>
<dbReference type="Proteomes" id="UP001163632">
    <property type="component" value="Plasmid unnamed1"/>
</dbReference>
<keyword evidence="2" id="KW-1185">Reference proteome</keyword>
<evidence type="ECO:0000313" key="1">
    <source>
        <dbReference type="EMBL" id="UZA04749.1"/>
    </source>
</evidence>
<organism evidence="1 2">
    <name type="scientific">Moraxella bovis</name>
    <dbReference type="NCBI Taxonomy" id="476"/>
    <lineage>
        <taxon>Bacteria</taxon>
        <taxon>Pseudomonadati</taxon>
        <taxon>Pseudomonadota</taxon>
        <taxon>Gammaproteobacteria</taxon>
        <taxon>Moraxellales</taxon>
        <taxon>Moraxellaceae</taxon>
        <taxon>Moraxella</taxon>
    </lineage>
</organism>